<evidence type="ECO:0000313" key="2">
    <source>
        <dbReference type="EMBL" id="SCC49866.1"/>
    </source>
</evidence>
<accession>A0A1C4F241</accession>
<feature type="domain" description="START-like" evidence="1">
    <location>
        <begin position="1"/>
        <end position="125"/>
    </location>
</feature>
<dbReference type="InterPro" id="IPR023393">
    <property type="entry name" value="START-like_dom_sf"/>
</dbReference>
<sequence length="126" mass="14883">MSKKVQYELEYPVRCSPGILYEFLSTPAGLQEWFADKVDFRDNVFSFSWSGNVEEAEVLDQVAAEYIRLRWVTAPKEEFFEFRIRVSDVTTETILIVKDFAEKKEIADQSQLWDYQVKDLFHRIGN</sequence>
<name>A0A1C4F241_9BACT</name>
<organism evidence="2 3">
    <name type="scientific">Chitinophaga costaii</name>
    <dbReference type="NCBI Taxonomy" id="1335309"/>
    <lineage>
        <taxon>Bacteria</taxon>
        <taxon>Pseudomonadati</taxon>
        <taxon>Bacteroidota</taxon>
        <taxon>Chitinophagia</taxon>
        <taxon>Chitinophagales</taxon>
        <taxon>Chitinophagaceae</taxon>
        <taxon>Chitinophaga</taxon>
    </lineage>
</organism>
<dbReference type="Gene3D" id="3.30.530.20">
    <property type="match status" value="1"/>
</dbReference>
<dbReference type="Proteomes" id="UP000242818">
    <property type="component" value="Unassembled WGS sequence"/>
</dbReference>
<dbReference type="EMBL" id="FMAR01000011">
    <property type="protein sequence ID" value="SCC49866.1"/>
    <property type="molecule type" value="Genomic_DNA"/>
</dbReference>
<evidence type="ECO:0000313" key="3">
    <source>
        <dbReference type="Proteomes" id="UP000242818"/>
    </source>
</evidence>
<dbReference type="AlphaFoldDB" id="A0A1C4F241"/>
<dbReference type="SUPFAM" id="SSF55961">
    <property type="entry name" value="Bet v1-like"/>
    <property type="match status" value="1"/>
</dbReference>
<dbReference type="InterPro" id="IPR045736">
    <property type="entry name" value="START_2"/>
</dbReference>
<proteinExistence type="predicted"/>
<dbReference type="STRING" id="1335309.GA0116948_11141"/>
<dbReference type="OrthoDB" id="667567at2"/>
<reference evidence="2 3" key="1">
    <citation type="submission" date="2016-08" db="EMBL/GenBank/DDBJ databases">
        <authorList>
            <person name="Seilhamer J.J."/>
        </authorList>
    </citation>
    <scope>NUCLEOTIDE SEQUENCE [LARGE SCALE GENOMIC DNA]</scope>
    <source>
        <strain evidence="2 3">A37T2</strain>
    </source>
</reference>
<protein>
    <recommendedName>
        <fullName evidence="1">START-like domain-containing protein</fullName>
    </recommendedName>
</protein>
<dbReference type="RefSeq" id="WP_089713631.1">
    <property type="nucleotide sequence ID" value="NZ_FMAR01000011.1"/>
</dbReference>
<evidence type="ECO:0000259" key="1">
    <source>
        <dbReference type="Pfam" id="PF19569"/>
    </source>
</evidence>
<gene>
    <name evidence="2" type="ORF">GA0116948_11141</name>
</gene>
<keyword evidence="3" id="KW-1185">Reference proteome</keyword>
<dbReference type="Pfam" id="PF19569">
    <property type="entry name" value="START_2"/>
    <property type="match status" value="1"/>
</dbReference>